<dbReference type="STRING" id="945553.A0A0D2MXV3"/>
<protein>
    <recommendedName>
        <fullName evidence="4">Non-ribosomal peptide synthetase</fullName>
    </recommendedName>
</protein>
<dbReference type="AlphaFoldDB" id="A0A0D2MXV3"/>
<dbReference type="EMBL" id="KN817520">
    <property type="protein sequence ID" value="KJA28928.1"/>
    <property type="molecule type" value="Genomic_DNA"/>
</dbReference>
<organism evidence="2 3">
    <name type="scientific">Hypholoma sublateritium (strain FD-334 SS-4)</name>
    <dbReference type="NCBI Taxonomy" id="945553"/>
    <lineage>
        <taxon>Eukaryota</taxon>
        <taxon>Fungi</taxon>
        <taxon>Dikarya</taxon>
        <taxon>Basidiomycota</taxon>
        <taxon>Agaricomycotina</taxon>
        <taxon>Agaricomycetes</taxon>
        <taxon>Agaricomycetidae</taxon>
        <taxon>Agaricales</taxon>
        <taxon>Agaricineae</taxon>
        <taxon>Strophariaceae</taxon>
        <taxon>Hypholoma</taxon>
    </lineage>
</organism>
<reference evidence="3" key="1">
    <citation type="submission" date="2014-04" db="EMBL/GenBank/DDBJ databases">
        <title>Evolutionary Origins and Diversification of the Mycorrhizal Mutualists.</title>
        <authorList>
            <consortium name="DOE Joint Genome Institute"/>
            <consortium name="Mycorrhizal Genomics Consortium"/>
            <person name="Kohler A."/>
            <person name="Kuo A."/>
            <person name="Nagy L.G."/>
            <person name="Floudas D."/>
            <person name="Copeland A."/>
            <person name="Barry K.W."/>
            <person name="Cichocki N."/>
            <person name="Veneault-Fourrey C."/>
            <person name="LaButti K."/>
            <person name="Lindquist E.A."/>
            <person name="Lipzen A."/>
            <person name="Lundell T."/>
            <person name="Morin E."/>
            <person name="Murat C."/>
            <person name="Riley R."/>
            <person name="Ohm R."/>
            <person name="Sun H."/>
            <person name="Tunlid A."/>
            <person name="Henrissat B."/>
            <person name="Grigoriev I.V."/>
            <person name="Hibbett D.S."/>
            <person name="Martin F."/>
        </authorList>
    </citation>
    <scope>NUCLEOTIDE SEQUENCE [LARGE SCALE GENOMIC DNA]</scope>
    <source>
        <strain evidence="3">FD-334 SS-4</strain>
    </source>
</reference>
<evidence type="ECO:0000313" key="3">
    <source>
        <dbReference type="Proteomes" id="UP000054270"/>
    </source>
</evidence>
<name>A0A0D2MXV3_HYPSF</name>
<evidence type="ECO:0008006" key="4">
    <source>
        <dbReference type="Google" id="ProtNLM"/>
    </source>
</evidence>
<dbReference type="PANTHER" id="PTHR33927:SF1">
    <property type="entry name" value="TRANSMEMBRANE PROTEIN"/>
    <property type="match status" value="1"/>
</dbReference>
<evidence type="ECO:0000313" key="2">
    <source>
        <dbReference type="EMBL" id="KJA28928.1"/>
    </source>
</evidence>
<dbReference type="PANTHER" id="PTHR33927">
    <property type="entry name" value="TRANSMEMBRANE PROTEIN"/>
    <property type="match status" value="1"/>
</dbReference>
<keyword evidence="3" id="KW-1185">Reference proteome</keyword>
<keyword evidence="1" id="KW-1133">Transmembrane helix</keyword>
<feature type="transmembrane region" description="Helical" evidence="1">
    <location>
        <begin position="175"/>
        <end position="194"/>
    </location>
</feature>
<gene>
    <name evidence="2" type="ORF">HYPSUDRAFT_128614</name>
</gene>
<proteinExistence type="predicted"/>
<sequence>MSLIAIDDAEKGIPDQYPVSVAFPVVHSTPSVRAVDTLASLPAIEILSSTKPLEKPAPQPRQAAARVPLSIAPKKPAPKRAGRRVRLVLWFNSYRKFFAVVMSFNLVSISLAIAGVWRYPRNYPGAFILGNLLVAILMRNELFGRFLYLLVNTLFGKWTPLAFRLACTSTLQHLGGIHSGCATSGFLWLIFRVATILIDHKNNHDAVMIMGLLTNLVVGISIASAFPWVRNTHHNVFERHHRFMGWLGLLCTWVFVILGDSYDLQAHAWDPDGFHIVRQQDFWFAFGMTIFIIIPWFTIREVKVDVEIPSPKVAIIRFERGMQQGLLARISRSSIMEYHAFGIISEGVHAKEHYLICGVQGDFTQSLVDKPPTHLWTRQLKFAGVSNTSTLYKRGIRVCTGTGLGAALSTCLQAYWYLIWIGSDQEKTFGPTITSLVYKHLGPERYTLWDSKARGGRPDTMKLIRDNYKSWNAEVVFITSNFQGNREMMEGCKEAGIPAFGTLWDF</sequence>
<keyword evidence="1" id="KW-0812">Transmembrane</keyword>
<feature type="transmembrane region" description="Helical" evidence="1">
    <location>
        <begin position="282"/>
        <end position="299"/>
    </location>
</feature>
<keyword evidence="1" id="KW-0472">Membrane</keyword>
<dbReference type="OMA" id="FGMTVFI"/>
<evidence type="ECO:0000256" key="1">
    <source>
        <dbReference type="SAM" id="Phobius"/>
    </source>
</evidence>
<dbReference type="Proteomes" id="UP000054270">
    <property type="component" value="Unassembled WGS sequence"/>
</dbReference>
<dbReference type="InterPro" id="IPR052979">
    <property type="entry name" value="Adenylate-forming_domain"/>
</dbReference>
<accession>A0A0D2MXV3</accession>
<feature type="transmembrane region" description="Helical" evidence="1">
    <location>
        <begin position="243"/>
        <end position="262"/>
    </location>
</feature>
<dbReference type="OrthoDB" id="3142841at2759"/>
<feature type="transmembrane region" description="Helical" evidence="1">
    <location>
        <begin position="97"/>
        <end position="117"/>
    </location>
</feature>
<feature type="transmembrane region" description="Helical" evidence="1">
    <location>
        <begin position="206"/>
        <end position="228"/>
    </location>
</feature>